<dbReference type="OrthoDB" id="342499at2157"/>
<dbReference type="EMBL" id="CP026309">
    <property type="protein sequence ID" value="AUV83341.1"/>
    <property type="molecule type" value="Genomic_DNA"/>
</dbReference>
<evidence type="ECO:0000313" key="1">
    <source>
        <dbReference type="EMBL" id="AUV83341.1"/>
    </source>
</evidence>
<dbReference type="AlphaFoldDB" id="A0A2I8VN51"/>
<sequence>MVETASGVRDEFDWRVTPSLATLRVRVAAGVRFSRPLRCDPDCTLAVEGEATGYPDGGFDPRGRRAGSELRVYNPGEREERIRVRVGGGALVDYRYRVPPAVLLTVPVPQRSGATAVRIDVESGRVRAFDWTMETDPVRYVMLGR</sequence>
<dbReference type="KEGG" id="srub:C2R22_18225"/>
<dbReference type="Proteomes" id="UP000236584">
    <property type="component" value="Chromosome"/>
</dbReference>
<dbReference type="RefSeq" id="WP_103427030.1">
    <property type="nucleotide sequence ID" value="NZ_CP026309.1"/>
</dbReference>
<evidence type="ECO:0000313" key="2">
    <source>
        <dbReference type="Proteomes" id="UP000236584"/>
    </source>
</evidence>
<accession>A0A2I8VN51</accession>
<name>A0A2I8VN51_9EURY</name>
<reference evidence="1 2" key="1">
    <citation type="submission" date="2018-01" db="EMBL/GenBank/DDBJ databases">
        <title>Complete genome sequence of Salinigranum rubrum GX10T, an extremely halophilic archaeon isolated from a marine solar saltern.</title>
        <authorList>
            <person name="Han S."/>
        </authorList>
    </citation>
    <scope>NUCLEOTIDE SEQUENCE [LARGE SCALE GENOMIC DNA]</scope>
    <source>
        <strain evidence="1 2">GX10</strain>
    </source>
</reference>
<proteinExistence type="predicted"/>
<gene>
    <name evidence="1" type="ORF">C2R22_18225</name>
</gene>
<keyword evidence="2" id="KW-1185">Reference proteome</keyword>
<protein>
    <submittedName>
        <fullName evidence="1">Uncharacterized protein</fullName>
    </submittedName>
</protein>
<dbReference type="GeneID" id="35594071"/>
<organism evidence="1 2">
    <name type="scientific">Salinigranum rubrum</name>
    <dbReference type="NCBI Taxonomy" id="755307"/>
    <lineage>
        <taxon>Archaea</taxon>
        <taxon>Methanobacteriati</taxon>
        <taxon>Methanobacteriota</taxon>
        <taxon>Stenosarchaea group</taxon>
        <taxon>Halobacteria</taxon>
        <taxon>Halobacteriales</taxon>
        <taxon>Haloferacaceae</taxon>
        <taxon>Salinigranum</taxon>
    </lineage>
</organism>